<evidence type="ECO:0000313" key="2">
    <source>
        <dbReference type="EMBL" id="POW20612.1"/>
    </source>
</evidence>
<gene>
    <name evidence="2" type="ORF">PSHT_03312</name>
</gene>
<dbReference type="EMBL" id="PKSM01000031">
    <property type="protein sequence ID" value="POW20612.1"/>
    <property type="molecule type" value="Genomic_DNA"/>
</dbReference>
<dbReference type="AlphaFoldDB" id="A0A2S4WFT3"/>
<evidence type="ECO:0000313" key="3">
    <source>
        <dbReference type="Proteomes" id="UP000238274"/>
    </source>
</evidence>
<dbReference type="Proteomes" id="UP000238274">
    <property type="component" value="Unassembled WGS sequence"/>
</dbReference>
<sequence length="78" mass="8801">MKNVPPTGNFGRLDHASWYSRRSSVPFLMRRFDEHSQRLLLDSTLGRVPERRRGGGGVIDGGDAGARNNYEEVDLQDL</sequence>
<keyword evidence="3" id="KW-1185">Reference proteome</keyword>
<reference evidence="3" key="2">
    <citation type="journal article" date="2018" name="BMC Genomics">
        <title>Genomic insights into host adaptation between the wheat stripe rust pathogen (Puccinia striiformis f. sp. tritici) and the barley stripe rust pathogen (Puccinia striiformis f. sp. hordei).</title>
        <authorList>
            <person name="Xia C."/>
            <person name="Wang M."/>
            <person name="Yin C."/>
            <person name="Cornejo O.E."/>
            <person name="Hulbert S.H."/>
            <person name="Chen X."/>
        </authorList>
    </citation>
    <scope>NUCLEOTIDE SEQUENCE [LARGE SCALE GENOMIC DNA]</scope>
    <source>
        <strain evidence="3">93TX-2</strain>
    </source>
</reference>
<dbReference type="VEuPathDB" id="FungiDB:PSHT_03312"/>
<evidence type="ECO:0000256" key="1">
    <source>
        <dbReference type="SAM" id="MobiDB-lite"/>
    </source>
</evidence>
<feature type="region of interest" description="Disordered" evidence="1">
    <location>
        <begin position="50"/>
        <end position="78"/>
    </location>
</feature>
<organism evidence="2 3">
    <name type="scientific">Puccinia striiformis</name>
    <dbReference type="NCBI Taxonomy" id="27350"/>
    <lineage>
        <taxon>Eukaryota</taxon>
        <taxon>Fungi</taxon>
        <taxon>Dikarya</taxon>
        <taxon>Basidiomycota</taxon>
        <taxon>Pucciniomycotina</taxon>
        <taxon>Pucciniomycetes</taxon>
        <taxon>Pucciniales</taxon>
        <taxon>Pucciniaceae</taxon>
        <taxon>Puccinia</taxon>
    </lineage>
</organism>
<feature type="compositionally biased region" description="Gly residues" evidence="1">
    <location>
        <begin position="55"/>
        <end position="64"/>
    </location>
</feature>
<reference evidence="3" key="3">
    <citation type="journal article" date="2018" name="Mol. Plant Microbe Interact.">
        <title>Genome sequence resources for the wheat stripe rust pathogen (Puccinia striiformis f. sp. tritici) and the barley stripe rust pathogen (Puccinia striiformis f. sp. hordei).</title>
        <authorList>
            <person name="Xia C."/>
            <person name="Wang M."/>
            <person name="Yin C."/>
            <person name="Cornejo O.E."/>
            <person name="Hulbert S.H."/>
            <person name="Chen X."/>
        </authorList>
    </citation>
    <scope>NUCLEOTIDE SEQUENCE [LARGE SCALE GENOMIC DNA]</scope>
    <source>
        <strain evidence="3">93TX-2</strain>
    </source>
</reference>
<proteinExistence type="predicted"/>
<reference evidence="2 3" key="1">
    <citation type="submission" date="2017-12" db="EMBL/GenBank/DDBJ databases">
        <title>Gene loss provides genomic basis for host adaptation in cereal stripe rust fungi.</title>
        <authorList>
            <person name="Xia C."/>
        </authorList>
    </citation>
    <scope>NUCLEOTIDE SEQUENCE [LARGE SCALE GENOMIC DNA]</scope>
    <source>
        <strain evidence="2 3">93TX-2</strain>
    </source>
</reference>
<comment type="caution">
    <text evidence="2">The sequence shown here is derived from an EMBL/GenBank/DDBJ whole genome shotgun (WGS) entry which is preliminary data.</text>
</comment>
<protein>
    <submittedName>
        <fullName evidence="2">Uncharacterized protein</fullName>
    </submittedName>
</protein>
<accession>A0A2S4WFT3</accession>
<name>A0A2S4WFT3_9BASI</name>